<evidence type="ECO:0000256" key="3">
    <source>
        <dbReference type="ARBA" id="ARBA00023015"/>
    </source>
</evidence>
<evidence type="ECO:0000256" key="1">
    <source>
        <dbReference type="ARBA" id="ARBA00004123"/>
    </source>
</evidence>
<dbReference type="PANTHER" id="PTHR11037">
    <property type="entry name" value="TRANSCRIPTION FACTOR CP2"/>
    <property type="match status" value="1"/>
</dbReference>
<evidence type="ECO:0000256" key="4">
    <source>
        <dbReference type="ARBA" id="ARBA00023125"/>
    </source>
</evidence>
<evidence type="ECO:0000256" key="8">
    <source>
        <dbReference type="SAM" id="MobiDB-lite"/>
    </source>
</evidence>
<comment type="similarity">
    <text evidence="2">Belongs to the grh/CP2 family. CP2 subfamily.</text>
</comment>
<feature type="compositionally biased region" description="Gly residues" evidence="8">
    <location>
        <begin position="283"/>
        <end position="301"/>
    </location>
</feature>
<evidence type="ECO:0000256" key="6">
    <source>
        <dbReference type="ARBA" id="ARBA00023242"/>
    </source>
</evidence>
<dbReference type="InterPro" id="IPR041418">
    <property type="entry name" value="SAM_3"/>
</dbReference>
<dbReference type="Pfam" id="PF04516">
    <property type="entry name" value="CP2"/>
    <property type="match status" value="1"/>
</dbReference>
<feature type="compositionally biased region" description="Gly residues" evidence="8">
    <location>
        <begin position="322"/>
        <end position="335"/>
    </location>
</feature>
<dbReference type="EMBL" id="OC978308">
    <property type="protein sequence ID" value="CAG4634963.1"/>
    <property type="molecule type" value="Genomic_DNA"/>
</dbReference>
<feature type="compositionally biased region" description="Low complexity" evidence="8">
    <location>
        <begin position="336"/>
        <end position="356"/>
    </location>
</feature>
<evidence type="ECO:0000313" key="10">
    <source>
        <dbReference type="EMBL" id="CAG4634963.1"/>
    </source>
</evidence>
<dbReference type="InterPro" id="IPR013761">
    <property type="entry name" value="SAM/pointed_sf"/>
</dbReference>
<feature type="compositionally biased region" description="Basic residues" evidence="8">
    <location>
        <begin position="144"/>
        <end position="154"/>
    </location>
</feature>
<keyword evidence="4 7" id="KW-0238">DNA-binding</keyword>
<dbReference type="SUPFAM" id="SSF47769">
    <property type="entry name" value="SAM/Pointed domain"/>
    <property type="match status" value="1"/>
</dbReference>
<dbReference type="AlphaFoldDB" id="A0A9N6WWP6"/>
<keyword evidence="6 7" id="KW-0539">Nucleus</keyword>
<dbReference type="InterPro" id="IPR057520">
    <property type="entry name" value="GRHL1/CP2_C"/>
</dbReference>
<dbReference type="GO" id="GO:0005634">
    <property type="term" value="C:nucleus"/>
    <property type="evidence" value="ECO:0007669"/>
    <property type="project" value="UniProtKB-SubCell"/>
</dbReference>
<name>A0A9N6WWP6_9CRUS</name>
<organism evidence="10">
    <name type="scientific">Alona affinis</name>
    <dbReference type="NCBI Taxonomy" id="381656"/>
    <lineage>
        <taxon>Eukaryota</taxon>
        <taxon>Metazoa</taxon>
        <taxon>Ecdysozoa</taxon>
        <taxon>Arthropoda</taxon>
        <taxon>Crustacea</taxon>
        <taxon>Branchiopoda</taxon>
        <taxon>Diplostraca</taxon>
        <taxon>Cladocera</taxon>
        <taxon>Anomopoda</taxon>
        <taxon>Chydoridae</taxon>
        <taxon>Alona</taxon>
    </lineage>
</organism>
<feature type="compositionally biased region" description="Gly residues" evidence="8">
    <location>
        <begin position="357"/>
        <end position="367"/>
    </location>
</feature>
<dbReference type="GO" id="GO:0001228">
    <property type="term" value="F:DNA-binding transcription activator activity, RNA polymerase II-specific"/>
    <property type="evidence" value="ECO:0007669"/>
    <property type="project" value="TreeGrafter"/>
</dbReference>
<dbReference type="Gene3D" id="1.10.150.50">
    <property type="entry name" value="Transcription Factor, Ets-1"/>
    <property type="match status" value="1"/>
</dbReference>
<dbReference type="CDD" id="cd09537">
    <property type="entry name" value="SAM_CP2-like"/>
    <property type="match status" value="1"/>
</dbReference>
<reference evidence="10" key="1">
    <citation type="submission" date="2021-04" db="EMBL/GenBank/DDBJ databases">
        <authorList>
            <person name="Cornetti L."/>
        </authorList>
    </citation>
    <scope>NUCLEOTIDE SEQUENCE</scope>
</reference>
<comment type="subcellular location">
    <subcellularLocation>
        <location evidence="1 7">Nucleus</location>
    </subcellularLocation>
</comment>
<dbReference type="FunFam" id="1.10.150.50:FF:000086">
    <property type="entry name" value="Alpha-globin transcription factor CP2"/>
    <property type="match status" value="1"/>
</dbReference>
<evidence type="ECO:0000259" key="9">
    <source>
        <dbReference type="PROSITE" id="PS51968"/>
    </source>
</evidence>
<keyword evidence="3" id="KW-0805">Transcription regulation</keyword>
<dbReference type="InterPro" id="IPR040167">
    <property type="entry name" value="TF_CP2-like"/>
</dbReference>
<evidence type="ECO:0000256" key="5">
    <source>
        <dbReference type="ARBA" id="ARBA00023163"/>
    </source>
</evidence>
<dbReference type="InterPro" id="IPR007604">
    <property type="entry name" value="CP2"/>
</dbReference>
<evidence type="ECO:0000256" key="7">
    <source>
        <dbReference type="PROSITE-ProRule" id="PRU01313"/>
    </source>
</evidence>
<evidence type="ECO:0000256" key="2">
    <source>
        <dbReference type="ARBA" id="ARBA00010852"/>
    </source>
</evidence>
<dbReference type="Pfam" id="PF25416">
    <property type="entry name" value="GRHL1_C"/>
    <property type="match status" value="1"/>
</dbReference>
<proteinExistence type="inferred from homology"/>
<dbReference type="PROSITE" id="PS51968">
    <property type="entry name" value="GRH_CP2_DB"/>
    <property type="match status" value="1"/>
</dbReference>
<accession>A0A9N6WWP6</accession>
<dbReference type="Pfam" id="PF18016">
    <property type="entry name" value="SAM_3"/>
    <property type="match status" value="1"/>
</dbReference>
<keyword evidence="5" id="KW-0804">Transcription</keyword>
<feature type="domain" description="Grh/CP2 DB" evidence="9">
    <location>
        <begin position="375"/>
        <end position="610"/>
    </location>
</feature>
<dbReference type="GO" id="GO:0000978">
    <property type="term" value="F:RNA polymerase II cis-regulatory region sequence-specific DNA binding"/>
    <property type="evidence" value="ECO:0007669"/>
    <property type="project" value="TreeGrafter"/>
</dbReference>
<gene>
    <name evidence="10" type="primary">EOG090X0AJ3</name>
</gene>
<dbReference type="PANTHER" id="PTHR11037:SF21">
    <property type="entry name" value="GEMINI, ISOFORM C"/>
    <property type="match status" value="1"/>
</dbReference>
<feature type="region of interest" description="Disordered" evidence="8">
    <location>
        <begin position="121"/>
        <end position="154"/>
    </location>
</feature>
<feature type="region of interest" description="Disordered" evidence="8">
    <location>
        <begin position="244"/>
        <end position="371"/>
    </location>
</feature>
<feature type="compositionally biased region" description="Low complexity" evidence="8">
    <location>
        <begin position="131"/>
        <end position="143"/>
    </location>
</feature>
<protein>
    <submittedName>
        <fullName evidence="10">EOG090X0AJ3</fullName>
    </submittedName>
</protein>
<sequence>MSSANSRVAGWRLEDIDDNLAADFDGSLSGLGVDLSVASYNMSDLAVSPLDNGMMRHLSSSSHLSLSVVMQFVMKTSLFTPVILISSGLAGPHHHYGSSPYGSQAGADGLGLVTLTAAASSGGVGGGQSGGNSPAPYSTATSPHPHHYPSHHHHHFAAAPNAYHPYSYNYGNNYTHYPAAPGSGGNPAALASAPSAAALELTRRHHKMISAGSRSPSSSATVWRSNSPWEIEGEALLALPTIGFKQEAPSPPNGEHGRMGNNPSPPQQAGRASSEGRSATSGGLTGHGGGHGADQSGGGYGSHPFQHMLHQHSGWNGNVGPEIGGAGPITGGVGTGSASSLASSSSNEGLSLSQTQSGGGGGGGSAAGHGSYHGDTNRFQYVLAAATSIATKVNEESLTYLNQGQPYEIKMKKLGDLSNFRGKLLRSVVRLCFHERRLQYMEREQIAAWRMSRPGDRIVEIDVPLSYGIYDVVQDNNNLNVVEFVWDPTKEVGVYIKVNCISTEFTPKKHGGEKGVPFRIQVETYSHADGDAIAPKRLHVAGCQIKVFKLKGADRKHKQDREKILKRPSTEQEKYQPSCECTILAEIPLELVYTSAIVPVGAAANNNGTAGSAQQPAPPATVVTPPAAAAGRTYSPTELHKSQSFTSEGCPSESPLGHETDNIESPTSMIGSGNSAIFQYYLQPLNAEASAQQTVQWLQSNRFSSHVRTFGRFAGADILRLSREDLIQICGLADGIRLFNALHAKALAPRLTLYLTQDPSQVFHAVFLENLSCVEIASKLAALVQLSSQHILDVYVEGPCGIHVLVTDDVVQNMKDESMYTVELLPDQSSDRYRLLLKPTSPH</sequence>